<proteinExistence type="predicted"/>
<gene>
    <name evidence="1" type="ORF">CAMGR0001_0467</name>
</gene>
<evidence type="ECO:0000313" key="1">
    <source>
        <dbReference type="EMBL" id="EEV17636.1"/>
    </source>
</evidence>
<dbReference type="AlphaFoldDB" id="C8PHM2"/>
<sequence>MQITAARVFKKFKFILKNIRNSKISMPKFKKFHKFYKICRSKF</sequence>
<keyword evidence="2" id="KW-1185">Reference proteome</keyword>
<reference evidence="1 2" key="1">
    <citation type="submission" date="2009-07" db="EMBL/GenBank/DDBJ databases">
        <authorList>
            <person name="Madupu R."/>
            <person name="Sebastian Y."/>
            <person name="Durkin A.S."/>
            <person name="Torralba M."/>
            <person name="Methe B."/>
            <person name="Sutton G.G."/>
            <person name="Strausberg R.L."/>
            <person name="Nelson K.E."/>
        </authorList>
    </citation>
    <scope>NUCLEOTIDE SEQUENCE [LARGE SCALE GENOMIC DNA]</scope>
    <source>
        <strain evidence="1 2">RM3268</strain>
    </source>
</reference>
<organism evidence="1 2">
    <name type="scientific">Campylobacter gracilis RM3268</name>
    <dbReference type="NCBI Taxonomy" id="553220"/>
    <lineage>
        <taxon>Bacteria</taxon>
        <taxon>Pseudomonadati</taxon>
        <taxon>Campylobacterota</taxon>
        <taxon>Epsilonproteobacteria</taxon>
        <taxon>Campylobacterales</taxon>
        <taxon>Campylobacteraceae</taxon>
        <taxon>Campylobacter</taxon>
    </lineage>
</organism>
<comment type="caution">
    <text evidence="1">The sequence shown here is derived from an EMBL/GenBank/DDBJ whole genome shotgun (WGS) entry which is preliminary data.</text>
</comment>
<evidence type="ECO:0000313" key="2">
    <source>
        <dbReference type="Proteomes" id="UP000005709"/>
    </source>
</evidence>
<dbReference type="Proteomes" id="UP000005709">
    <property type="component" value="Unassembled WGS sequence"/>
</dbReference>
<accession>C8PHM2</accession>
<name>C8PHM2_9BACT</name>
<dbReference type="EMBL" id="ACYG01000024">
    <property type="protein sequence ID" value="EEV17636.1"/>
    <property type="molecule type" value="Genomic_DNA"/>
</dbReference>
<protein>
    <submittedName>
        <fullName evidence="1">Uncharacterized protein</fullName>
    </submittedName>
</protein>